<dbReference type="Proteomes" id="UP000400924">
    <property type="component" value="Unassembled WGS sequence"/>
</dbReference>
<dbReference type="RefSeq" id="WP_152773393.1">
    <property type="nucleotide sequence ID" value="NZ_VJZC01000173.1"/>
</dbReference>
<dbReference type="AlphaFoldDB" id="A0A5N8XKD2"/>
<dbReference type="EMBL" id="VJZC01000173">
    <property type="protein sequence ID" value="MPY59930.1"/>
    <property type="molecule type" value="Genomic_DNA"/>
</dbReference>
<name>A0A5N8XKD2_9ACTN</name>
<proteinExistence type="predicted"/>
<feature type="compositionally biased region" description="Polar residues" evidence="1">
    <location>
        <begin position="61"/>
        <end position="73"/>
    </location>
</feature>
<evidence type="ECO:0000313" key="2">
    <source>
        <dbReference type="EMBL" id="MPY59930.1"/>
    </source>
</evidence>
<evidence type="ECO:0000256" key="1">
    <source>
        <dbReference type="SAM" id="MobiDB-lite"/>
    </source>
</evidence>
<protein>
    <submittedName>
        <fullName evidence="2">Uncharacterized protein</fullName>
    </submittedName>
</protein>
<feature type="compositionally biased region" description="Low complexity" evidence="1">
    <location>
        <begin position="31"/>
        <end position="44"/>
    </location>
</feature>
<feature type="region of interest" description="Disordered" evidence="1">
    <location>
        <begin position="109"/>
        <end position="134"/>
    </location>
</feature>
<keyword evidence="3" id="KW-1185">Reference proteome</keyword>
<sequence>MTDAAGVLAGLVAGPVARIAGTTPDPSLDTGPEARAAGVEGGVALDAPRTAAGGHGPWTRWSPSRTARTTQSARPAAASALPGRLSPACALAGCVTQVDHLAGGRGIHVVRPAEPLDPDPDPAADQAVRPGETS</sequence>
<evidence type="ECO:0000313" key="3">
    <source>
        <dbReference type="Proteomes" id="UP000400924"/>
    </source>
</evidence>
<comment type="caution">
    <text evidence="2">The sequence shown here is derived from an EMBL/GenBank/DDBJ whole genome shotgun (WGS) entry which is preliminary data.</text>
</comment>
<feature type="region of interest" description="Disordered" evidence="1">
    <location>
        <begin position="21"/>
        <end position="82"/>
    </location>
</feature>
<reference evidence="2 3" key="1">
    <citation type="submission" date="2019-07" db="EMBL/GenBank/DDBJ databases">
        <title>New species of Amycolatopsis and Streptomyces.</title>
        <authorList>
            <person name="Duangmal K."/>
            <person name="Teo W.F.A."/>
            <person name="Lipun K."/>
        </authorList>
    </citation>
    <scope>NUCLEOTIDE SEQUENCE [LARGE SCALE GENOMIC DNA]</scope>
    <source>
        <strain evidence="2 3">NBRC 106415</strain>
    </source>
</reference>
<gene>
    <name evidence="2" type="ORF">FNH08_22995</name>
</gene>
<accession>A0A5N8XKD2</accession>
<organism evidence="2 3">
    <name type="scientific">Streptomyces spongiae</name>
    <dbReference type="NCBI Taxonomy" id="565072"/>
    <lineage>
        <taxon>Bacteria</taxon>
        <taxon>Bacillati</taxon>
        <taxon>Actinomycetota</taxon>
        <taxon>Actinomycetes</taxon>
        <taxon>Kitasatosporales</taxon>
        <taxon>Streptomycetaceae</taxon>
        <taxon>Streptomyces</taxon>
    </lineage>
</organism>